<organism evidence="1 2">
    <name type="scientific">Spodoptera exigua</name>
    <name type="common">Beet armyworm</name>
    <name type="synonym">Noctua fulgens</name>
    <dbReference type="NCBI Taxonomy" id="7107"/>
    <lineage>
        <taxon>Eukaryota</taxon>
        <taxon>Metazoa</taxon>
        <taxon>Ecdysozoa</taxon>
        <taxon>Arthropoda</taxon>
        <taxon>Hexapoda</taxon>
        <taxon>Insecta</taxon>
        <taxon>Pterygota</taxon>
        <taxon>Neoptera</taxon>
        <taxon>Endopterygota</taxon>
        <taxon>Lepidoptera</taxon>
        <taxon>Glossata</taxon>
        <taxon>Ditrysia</taxon>
        <taxon>Noctuoidea</taxon>
        <taxon>Noctuidae</taxon>
        <taxon>Amphipyrinae</taxon>
        <taxon>Spodoptera</taxon>
    </lineage>
</organism>
<dbReference type="Gene3D" id="3.40.50.2300">
    <property type="match status" value="2"/>
</dbReference>
<proteinExistence type="predicted"/>
<protein>
    <submittedName>
        <fullName evidence="1">Uncharacterized protein</fullName>
    </submittedName>
</protein>
<dbReference type="SUPFAM" id="SSF53822">
    <property type="entry name" value="Periplasmic binding protein-like I"/>
    <property type="match status" value="1"/>
</dbReference>
<gene>
    <name evidence="1" type="ORF">HF086_001616</name>
</gene>
<dbReference type="EMBL" id="JACEFF010000856">
    <property type="protein sequence ID" value="KAH9629644.1"/>
    <property type="molecule type" value="Genomic_DNA"/>
</dbReference>
<name>A0A922SA10_SPOEX</name>
<evidence type="ECO:0000313" key="1">
    <source>
        <dbReference type="EMBL" id="KAH9629644.1"/>
    </source>
</evidence>
<accession>A0A922SA10</accession>
<dbReference type="AlphaFoldDB" id="A0A922SA10"/>
<dbReference type="InterPro" id="IPR028082">
    <property type="entry name" value="Peripla_BP_I"/>
</dbReference>
<comment type="caution">
    <text evidence="1">The sequence shown here is derived from an EMBL/GenBank/DDBJ whole genome shotgun (WGS) entry which is preliminary data.</text>
</comment>
<evidence type="ECO:0000313" key="2">
    <source>
        <dbReference type="Proteomes" id="UP000814243"/>
    </source>
</evidence>
<dbReference type="Proteomes" id="UP000814243">
    <property type="component" value="Unassembled WGS sequence"/>
</dbReference>
<reference evidence="1" key="1">
    <citation type="journal article" date="2021" name="G3 (Bethesda)">
        <title>Genome and transcriptome analysis of the beet armyworm Spodoptera exigua reveals targets for pest control. .</title>
        <authorList>
            <person name="Simon S."/>
            <person name="Breeschoten T."/>
            <person name="Jansen H.J."/>
            <person name="Dirks R.P."/>
            <person name="Schranz M.E."/>
            <person name="Ros V.I.D."/>
        </authorList>
    </citation>
    <scope>NUCLEOTIDE SEQUENCE</scope>
    <source>
        <strain evidence="1">TB_SE_WUR_2020</strain>
    </source>
</reference>
<sequence length="543" mass="56938">MQMQILLVNSCAVWTITVVLHDWFFSRWWGVVALGLCVLAESATDDGAADEVSRPVAVMAVTLDGPGDSAAALSALAVAALAARGVLARSVAAPPSCGADGGPGSLACRNDVLRALVLKKAQAAVLPVPAARPPHVLKLRDVGLTELGDAAPASRLACFVSPPGSAATPRSPRSLLDFTDEAVAALYDLPSDHVDTILGDVITEKSGGLVRAESGCFSFNWSPEWCSGGARPCAALVTDNASDARLLANVVRALRLLARVLAPCRLAPYRLAPYRLPAPHALLLCSRTSPGDHFSQLSSPPCNTTEDICAFDPYRLIKIVNERELQSPSTISVLGRLELTETELQDFIHRYRASGSEAIAETLKQHSKWTGPPGEARTAVMLPMGTSREAFDSNALQAAALLAEEDSKASETVSFKVELLDDKCASTLAFKYLTDALGAEFGALSGVAGPACGAAFADVARQSPTLAMPVLAYTPQAPPPAPAARWALLAAGDARLYSAAWAAFAAHVGWRRVAVLSELATRAALDVADLAADVLLHVFSPPN</sequence>